<evidence type="ECO:0000313" key="3">
    <source>
        <dbReference type="Proteomes" id="UP000035909"/>
    </source>
</evidence>
<organism evidence="2 3">
    <name type="scientific">Photobacterium ganghwense</name>
    <dbReference type="NCBI Taxonomy" id="320778"/>
    <lineage>
        <taxon>Bacteria</taxon>
        <taxon>Pseudomonadati</taxon>
        <taxon>Pseudomonadota</taxon>
        <taxon>Gammaproteobacteria</taxon>
        <taxon>Vibrionales</taxon>
        <taxon>Vibrionaceae</taxon>
        <taxon>Photobacterium</taxon>
    </lineage>
</organism>
<evidence type="ECO:0000313" key="2">
    <source>
        <dbReference type="EMBL" id="KLV08210.1"/>
    </source>
</evidence>
<dbReference type="Proteomes" id="UP000035909">
    <property type="component" value="Unassembled WGS sequence"/>
</dbReference>
<evidence type="ECO:0000259" key="1">
    <source>
        <dbReference type="PROSITE" id="PS51186"/>
    </source>
</evidence>
<dbReference type="PROSITE" id="PS51186">
    <property type="entry name" value="GNAT"/>
    <property type="match status" value="1"/>
</dbReference>
<dbReference type="AlphaFoldDB" id="A0A0J1H951"/>
<dbReference type="OrthoDB" id="2350893at2"/>
<dbReference type="SUPFAM" id="SSF55729">
    <property type="entry name" value="Acyl-CoA N-acyltransferases (Nat)"/>
    <property type="match status" value="1"/>
</dbReference>
<dbReference type="InterPro" id="IPR000182">
    <property type="entry name" value="GNAT_dom"/>
</dbReference>
<protein>
    <recommendedName>
        <fullName evidence="1">N-acetyltransferase domain-containing protein</fullName>
    </recommendedName>
</protein>
<reference evidence="2 3" key="1">
    <citation type="submission" date="2015-05" db="EMBL/GenBank/DDBJ databases">
        <title>Photobacterium galathea sp. nov.</title>
        <authorList>
            <person name="Machado H."/>
            <person name="Gram L."/>
        </authorList>
    </citation>
    <scope>NUCLEOTIDE SEQUENCE [LARGE SCALE GENOMIC DNA]</scope>
    <source>
        <strain evidence="2 3">DSM 22954</strain>
    </source>
</reference>
<dbReference type="EMBL" id="LDOU01000015">
    <property type="protein sequence ID" value="KLV08210.1"/>
    <property type="molecule type" value="Genomic_DNA"/>
</dbReference>
<keyword evidence="3" id="KW-1185">Reference proteome</keyword>
<name>A0A0J1H951_9GAMM</name>
<accession>A0A0J1H951</accession>
<dbReference type="PATRIC" id="fig|320778.3.peg.3380"/>
<proteinExistence type="predicted"/>
<feature type="domain" description="N-acetyltransferase" evidence="1">
    <location>
        <begin position="127"/>
        <end position="300"/>
    </location>
</feature>
<dbReference type="InterPro" id="IPR016181">
    <property type="entry name" value="Acyl_CoA_acyltransferase"/>
</dbReference>
<dbReference type="RefSeq" id="WP_047886098.1">
    <property type="nucleotide sequence ID" value="NZ_CP071326.1"/>
</dbReference>
<dbReference type="GO" id="GO:0016747">
    <property type="term" value="F:acyltransferase activity, transferring groups other than amino-acyl groups"/>
    <property type="evidence" value="ECO:0007669"/>
    <property type="project" value="InterPro"/>
</dbReference>
<dbReference type="Gene3D" id="3.40.630.30">
    <property type="match status" value="1"/>
</dbReference>
<gene>
    <name evidence="2" type="ORF">ABT57_15540</name>
</gene>
<comment type="caution">
    <text evidence="2">The sequence shown here is derived from an EMBL/GenBank/DDBJ whole genome shotgun (WGS) entry which is preliminary data.</text>
</comment>
<sequence length="300" mass="33986">MTATDTHGWFNHALTSYFCFNNTRTLSTSRPSQLTLVRKPGMTAYIDSTRRYDNHVVIHQKCAESDIEEVLGLYPDHLSPEISIEPAATDFSLSQCLMKHHFVPAYSHEFLAMRAESYQASPIKQEIRVERWECEKVDDFLALLQTAGVECSETVWEEKRRYYCTEQFRCFVAFYDDQPCAWATSYLVDNGMSRCSLVSDKVDDTVIIARETGAEAASDMAPNTRKGSDRRVAIFANAYTQEAYRGKGCQTALLHARIQDAKAAKITHLLTDVMPDTISSRNCKAAGFTTKTIRIVWARS</sequence>